<dbReference type="PROSITE" id="PS00940">
    <property type="entry name" value="GAMMA_THIONIN"/>
    <property type="match status" value="1"/>
</dbReference>
<evidence type="ECO:0000256" key="4">
    <source>
        <dbReference type="ARBA" id="ARBA00023157"/>
    </source>
</evidence>
<dbReference type="Proteomes" id="UP000187609">
    <property type="component" value="Unassembled WGS sequence"/>
</dbReference>
<dbReference type="SUPFAM" id="SSF57095">
    <property type="entry name" value="Scorpion toxin-like"/>
    <property type="match status" value="1"/>
</dbReference>
<organism evidence="7 8">
    <name type="scientific">Nicotiana attenuata</name>
    <name type="common">Coyote tobacco</name>
    <dbReference type="NCBI Taxonomy" id="49451"/>
    <lineage>
        <taxon>Eukaryota</taxon>
        <taxon>Viridiplantae</taxon>
        <taxon>Streptophyta</taxon>
        <taxon>Embryophyta</taxon>
        <taxon>Tracheophyta</taxon>
        <taxon>Spermatophyta</taxon>
        <taxon>Magnoliopsida</taxon>
        <taxon>eudicotyledons</taxon>
        <taxon>Gunneridae</taxon>
        <taxon>Pentapetalae</taxon>
        <taxon>asterids</taxon>
        <taxon>lamiids</taxon>
        <taxon>Solanales</taxon>
        <taxon>Solanaceae</taxon>
        <taxon>Nicotianoideae</taxon>
        <taxon>Nicotianeae</taxon>
        <taxon>Nicotiana</taxon>
    </lineage>
</organism>
<dbReference type="SMART" id="SM00505">
    <property type="entry name" value="Knot1"/>
    <property type="match status" value="1"/>
</dbReference>
<reference evidence="7" key="1">
    <citation type="submission" date="2016-11" db="EMBL/GenBank/DDBJ databases">
        <title>The genome of Nicotiana attenuata.</title>
        <authorList>
            <person name="Xu S."/>
            <person name="Brockmoeller T."/>
            <person name="Gaquerel E."/>
            <person name="Navarro A."/>
            <person name="Kuhl H."/>
            <person name="Gase K."/>
            <person name="Ling Z."/>
            <person name="Zhou W."/>
            <person name="Kreitzer C."/>
            <person name="Stanke M."/>
            <person name="Tang H."/>
            <person name="Lyons E."/>
            <person name="Pandey P."/>
            <person name="Pandey S.P."/>
            <person name="Timmermann B."/>
            <person name="Baldwin I.T."/>
        </authorList>
    </citation>
    <scope>NUCLEOTIDE SEQUENCE [LARGE SCALE GENOMIC DNA]</scope>
    <source>
        <strain evidence="7">UT</strain>
    </source>
</reference>
<protein>
    <submittedName>
        <fullName evidence="7">Defensin-like protein 6</fullName>
    </submittedName>
</protein>
<dbReference type="OMA" id="HRRCYCT"/>
<dbReference type="GO" id="GO:0006952">
    <property type="term" value="P:defense response"/>
    <property type="evidence" value="ECO:0007669"/>
    <property type="project" value="InterPro"/>
</dbReference>
<dbReference type="Gene3D" id="3.30.30.10">
    <property type="entry name" value="Knottin, scorpion toxin-like"/>
    <property type="match status" value="1"/>
</dbReference>
<name>A0A1J6J1T0_NICAT</name>
<dbReference type="Pfam" id="PF00304">
    <property type="entry name" value="Gamma-thionin"/>
    <property type="match status" value="1"/>
</dbReference>
<comment type="subcellular location">
    <subcellularLocation>
        <location evidence="1">Secreted</location>
    </subcellularLocation>
</comment>
<dbReference type="PANTHER" id="PTHR33147:SF133">
    <property type="entry name" value="DEFENSIN-LIKE PROTEIN 6-RELATED"/>
    <property type="match status" value="1"/>
</dbReference>
<dbReference type="InterPro" id="IPR036574">
    <property type="entry name" value="Scorpion_toxin-like_sf"/>
</dbReference>
<feature type="signal peptide" evidence="5">
    <location>
        <begin position="1"/>
        <end position="27"/>
    </location>
</feature>
<dbReference type="AlphaFoldDB" id="A0A1J6J1T0"/>
<proteinExistence type="predicted"/>
<accession>A0A1J6J1T0</accession>
<evidence type="ECO:0000256" key="3">
    <source>
        <dbReference type="ARBA" id="ARBA00022729"/>
    </source>
</evidence>
<feature type="domain" description="Knottins-like" evidence="6">
    <location>
        <begin position="29"/>
        <end position="74"/>
    </location>
</feature>
<dbReference type="PRINTS" id="PR00288">
    <property type="entry name" value="PUROTHIONIN"/>
</dbReference>
<evidence type="ECO:0000256" key="5">
    <source>
        <dbReference type="SAM" id="SignalP"/>
    </source>
</evidence>
<keyword evidence="2" id="KW-0964">Secreted</keyword>
<evidence type="ECO:0000313" key="8">
    <source>
        <dbReference type="Proteomes" id="UP000187609"/>
    </source>
</evidence>
<evidence type="ECO:0000259" key="6">
    <source>
        <dbReference type="SMART" id="SM00505"/>
    </source>
</evidence>
<evidence type="ECO:0000256" key="1">
    <source>
        <dbReference type="ARBA" id="ARBA00004613"/>
    </source>
</evidence>
<dbReference type="GO" id="GO:0005576">
    <property type="term" value="C:extracellular region"/>
    <property type="evidence" value="ECO:0007669"/>
    <property type="project" value="UniProtKB-SubCell"/>
</dbReference>
<keyword evidence="3 5" id="KW-0732">Signal</keyword>
<evidence type="ECO:0000313" key="7">
    <source>
        <dbReference type="EMBL" id="OIT06712.1"/>
    </source>
</evidence>
<dbReference type="CDD" id="cd00107">
    <property type="entry name" value="Knot1"/>
    <property type="match status" value="1"/>
</dbReference>
<dbReference type="SMR" id="A0A1J6J1T0"/>
<feature type="chain" id="PRO_5012882276" evidence="5">
    <location>
        <begin position="28"/>
        <end position="74"/>
    </location>
</feature>
<dbReference type="PANTHER" id="PTHR33147">
    <property type="entry name" value="DEFENSIN-LIKE PROTEIN 1"/>
    <property type="match status" value="1"/>
</dbReference>
<keyword evidence="4" id="KW-1015">Disulfide bond</keyword>
<dbReference type="Gramene" id="OIT06712">
    <property type="protein sequence ID" value="OIT06712"/>
    <property type="gene ID" value="A4A49_00510"/>
</dbReference>
<dbReference type="InterPro" id="IPR003614">
    <property type="entry name" value="Knottins"/>
</dbReference>
<sequence>MERKTYGLLFCLLILFASQMAIPRVEGRVCISQSHKYKGPCLGDHNCAEVCRGEGFTGGDCIGWQRKCFCTRSC</sequence>
<evidence type="ECO:0000256" key="2">
    <source>
        <dbReference type="ARBA" id="ARBA00022525"/>
    </source>
</evidence>
<dbReference type="EMBL" id="MJEQ01037184">
    <property type="protein sequence ID" value="OIT06712.1"/>
    <property type="molecule type" value="Genomic_DNA"/>
</dbReference>
<gene>
    <name evidence="7" type="primary">PDF2.5</name>
    <name evidence="7" type="ORF">A4A49_00510</name>
</gene>
<dbReference type="InterPro" id="IPR008176">
    <property type="entry name" value="Defensin_plant"/>
</dbReference>
<dbReference type="STRING" id="49451.A0A1J6J1T0"/>
<comment type="caution">
    <text evidence="7">The sequence shown here is derived from an EMBL/GenBank/DDBJ whole genome shotgun (WGS) entry which is preliminary data.</text>
</comment>
<keyword evidence="8" id="KW-1185">Reference proteome</keyword>